<dbReference type="Proteomes" id="UP001474181">
    <property type="component" value="Unassembled WGS sequence"/>
</dbReference>
<dbReference type="PRINTS" id="PR00081">
    <property type="entry name" value="GDHRDH"/>
</dbReference>
<dbReference type="InterPro" id="IPR036291">
    <property type="entry name" value="NAD(P)-bd_dom_sf"/>
</dbReference>
<evidence type="ECO:0000313" key="3">
    <source>
        <dbReference type="EMBL" id="MER7179054.1"/>
    </source>
</evidence>
<dbReference type="Gene3D" id="3.40.50.720">
    <property type="entry name" value="NAD(P)-binding Rossmann-like Domain"/>
    <property type="match status" value="1"/>
</dbReference>
<dbReference type="SUPFAM" id="SSF51735">
    <property type="entry name" value="NAD(P)-binding Rossmann-fold domains"/>
    <property type="match status" value="1"/>
</dbReference>
<reference evidence="3 4" key="1">
    <citation type="submission" date="2024-06" db="EMBL/GenBank/DDBJ databases">
        <title>The Natural Products Discovery Center: Release of the First 8490 Sequenced Strains for Exploring Actinobacteria Biosynthetic Diversity.</title>
        <authorList>
            <person name="Kalkreuter E."/>
            <person name="Kautsar S.A."/>
            <person name="Yang D."/>
            <person name="Bader C.D."/>
            <person name="Teijaro C.N."/>
            <person name="Fluegel L."/>
            <person name="Davis C.M."/>
            <person name="Simpson J.R."/>
            <person name="Lauterbach L."/>
            <person name="Steele A.D."/>
            <person name="Gui C."/>
            <person name="Meng S."/>
            <person name="Li G."/>
            <person name="Viehrig K."/>
            <person name="Ye F."/>
            <person name="Su P."/>
            <person name="Kiefer A.F."/>
            <person name="Nichols A."/>
            <person name="Cepeda A.J."/>
            <person name="Yan W."/>
            <person name="Fan B."/>
            <person name="Jiang Y."/>
            <person name="Adhikari A."/>
            <person name="Zheng C.-J."/>
            <person name="Schuster L."/>
            <person name="Cowan T.M."/>
            <person name="Smanski M.J."/>
            <person name="Chevrette M.G."/>
            <person name="De Carvalho L.P.S."/>
            <person name="Shen B."/>
        </authorList>
    </citation>
    <scope>NUCLEOTIDE SEQUENCE [LARGE SCALE GENOMIC DNA]</scope>
    <source>
        <strain evidence="3 4">NPDC000234</strain>
    </source>
</reference>
<dbReference type="PANTHER" id="PTHR42760">
    <property type="entry name" value="SHORT-CHAIN DEHYDROGENASES/REDUCTASES FAMILY MEMBER"/>
    <property type="match status" value="1"/>
</dbReference>
<evidence type="ECO:0000256" key="2">
    <source>
        <dbReference type="ARBA" id="ARBA00023002"/>
    </source>
</evidence>
<dbReference type="PROSITE" id="PS00061">
    <property type="entry name" value="ADH_SHORT"/>
    <property type="match status" value="1"/>
</dbReference>
<proteinExistence type="inferred from homology"/>
<dbReference type="InterPro" id="IPR002347">
    <property type="entry name" value="SDR_fam"/>
</dbReference>
<dbReference type="NCBIfam" id="NF009466">
    <property type="entry name" value="PRK12826.1-2"/>
    <property type="match status" value="1"/>
</dbReference>
<dbReference type="RefSeq" id="WP_350777916.1">
    <property type="nucleotide sequence ID" value="NZ_JBEPEK010000028.1"/>
</dbReference>
<accession>A0ABV1WQB5</accession>
<dbReference type="Pfam" id="PF13561">
    <property type="entry name" value="adh_short_C2"/>
    <property type="match status" value="1"/>
</dbReference>
<comment type="similarity">
    <text evidence="1">Belongs to the short-chain dehydrogenases/reductases (SDR) family.</text>
</comment>
<comment type="caution">
    <text evidence="3">The sequence shown here is derived from an EMBL/GenBank/DDBJ whole genome shotgun (WGS) entry which is preliminary data.</text>
</comment>
<dbReference type="InterPro" id="IPR020904">
    <property type="entry name" value="Sc_DH/Rdtase_CS"/>
</dbReference>
<dbReference type="PANTHER" id="PTHR42760:SF133">
    <property type="entry name" value="3-OXOACYL-[ACYL-CARRIER-PROTEIN] REDUCTASE"/>
    <property type="match status" value="1"/>
</dbReference>
<protein>
    <submittedName>
        <fullName evidence="3">SDR family NAD(P)-dependent oxidoreductase</fullName>
    </submittedName>
</protein>
<sequence length="256" mass="26132">MTTGTHDKRDKTGKVGLVTGAGSGLGEAAARRLAADGARIVVADRDAGAAERVAAELRAAGHLASAFAADVRSFDDTERLVAFTVTTYGALDLAFNNAGITPGLVEVHDIALNDWNDVITINLTGVFHSMKAEIAHMLEAGGGTILNMASTAGVMAHAGRAAYAASKHGIVGLTRSAAVEYAQRGIRINAVAPGPIDAPSARALPPEVRASIAAKTAMGRVGQVDEVAGVVSFLLSDEAAFVTGSVYEVNGGQTQL</sequence>
<gene>
    <name evidence="3" type="ORF">ABT404_06145</name>
</gene>
<dbReference type="EMBL" id="JBEPEK010000028">
    <property type="protein sequence ID" value="MER7179054.1"/>
    <property type="molecule type" value="Genomic_DNA"/>
</dbReference>
<evidence type="ECO:0000313" key="4">
    <source>
        <dbReference type="Proteomes" id="UP001474181"/>
    </source>
</evidence>
<evidence type="ECO:0000256" key="1">
    <source>
        <dbReference type="ARBA" id="ARBA00006484"/>
    </source>
</evidence>
<dbReference type="PRINTS" id="PR00080">
    <property type="entry name" value="SDRFAMILY"/>
</dbReference>
<keyword evidence="2" id="KW-0560">Oxidoreductase</keyword>
<keyword evidence="4" id="KW-1185">Reference proteome</keyword>
<organism evidence="3 4">
    <name type="scientific">Streptomyces hyaluromycini</name>
    <dbReference type="NCBI Taxonomy" id="1377993"/>
    <lineage>
        <taxon>Bacteria</taxon>
        <taxon>Bacillati</taxon>
        <taxon>Actinomycetota</taxon>
        <taxon>Actinomycetes</taxon>
        <taxon>Kitasatosporales</taxon>
        <taxon>Streptomycetaceae</taxon>
        <taxon>Streptomyces</taxon>
    </lineage>
</organism>
<name>A0ABV1WQB5_9ACTN</name>